<dbReference type="AlphaFoldDB" id="D1AVW0"/>
<feature type="transmembrane region" description="Helical" evidence="1">
    <location>
        <begin position="102"/>
        <end position="124"/>
    </location>
</feature>
<dbReference type="Proteomes" id="UP000002072">
    <property type="component" value="Chromosome"/>
</dbReference>
<gene>
    <name evidence="2" type="ordered locus">Smon_1437</name>
</gene>
<dbReference type="RefSeq" id="WP_012859416.1">
    <property type="nucleotide sequence ID" value="NC_013515.1"/>
</dbReference>
<feature type="transmembrane region" description="Helical" evidence="1">
    <location>
        <begin position="136"/>
        <end position="160"/>
    </location>
</feature>
<evidence type="ECO:0000256" key="1">
    <source>
        <dbReference type="SAM" id="Phobius"/>
    </source>
</evidence>
<dbReference type="GeneID" id="29673141"/>
<sequence length="291" mass="33974">MTKREFMKKLDNYLKDLSYYDKKSVFEFYEEYFSDLNIAEDDEIPNDMNPKKISRDILIDFGVNTEEKNKSKGYLTSILLFLAGIFSAPIIIFLIFLLLLFIFLGVIFVGGLVLLPFTLLWSILISSFNYIDREIYTIAGIIFLIIGGIIIFLPTIVYVIRKIFSFILNKLMRLYSYITHDKKSNYSYVKDHMSDKEYTNFEEIKFDYINKIECKDILGKLIIKKGKENKIVSSKISKEITFDEIYENGILKLSMTGEGVLGYNKLAYIVIEYNEENLDLEINNLLGNFKL</sequence>
<dbReference type="HOGENOM" id="CLU_956211_0_0_0"/>
<keyword evidence="1" id="KW-1133">Transmembrane helix</keyword>
<keyword evidence="1" id="KW-0472">Membrane</keyword>
<keyword evidence="3" id="KW-1185">Reference proteome</keyword>
<accession>D1AVW0</accession>
<organism evidence="2 3">
    <name type="scientific">Streptobacillus moniliformis (strain ATCC 14647 / DSM 12112 / NCTC 10651 / 9901)</name>
    <dbReference type="NCBI Taxonomy" id="519441"/>
    <lineage>
        <taxon>Bacteria</taxon>
        <taxon>Fusobacteriati</taxon>
        <taxon>Fusobacteriota</taxon>
        <taxon>Fusobacteriia</taxon>
        <taxon>Fusobacteriales</taxon>
        <taxon>Leptotrichiaceae</taxon>
        <taxon>Streptobacillus</taxon>
    </lineage>
</organism>
<dbReference type="STRING" id="519441.Smon_1437"/>
<dbReference type="eggNOG" id="COG4709">
    <property type="taxonomic scope" value="Bacteria"/>
</dbReference>
<dbReference type="OrthoDB" id="95800at2"/>
<feature type="transmembrane region" description="Helical" evidence="1">
    <location>
        <begin position="74"/>
        <end position="96"/>
    </location>
</feature>
<evidence type="ECO:0000313" key="2">
    <source>
        <dbReference type="EMBL" id="ACZ01870.1"/>
    </source>
</evidence>
<dbReference type="Pfam" id="PF22564">
    <property type="entry name" value="HAAS"/>
    <property type="match status" value="1"/>
</dbReference>
<dbReference type="KEGG" id="smf:Smon_1437"/>
<protein>
    <submittedName>
        <fullName evidence="2">Membrane protein-like protein</fullName>
    </submittedName>
</protein>
<keyword evidence="1" id="KW-0812">Transmembrane</keyword>
<proteinExistence type="predicted"/>
<dbReference type="EMBL" id="CP001779">
    <property type="protein sequence ID" value="ACZ01870.1"/>
    <property type="molecule type" value="Genomic_DNA"/>
</dbReference>
<name>D1AVW0_STRM9</name>
<evidence type="ECO:0000313" key="3">
    <source>
        <dbReference type="Proteomes" id="UP000002072"/>
    </source>
</evidence>
<reference evidence="2 3" key="1">
    <citation type="journal article" date="2009" name="Stand. Genomic Sci.">
        <title>Complete genome sequence of Streptobacillus moniliformis type strain (9901T).</title>
        <authorList>
            <person name="Nolan M."/>
            <person name="Gronow S."/>
            <person name="Lapidus A."/>
            <person name="Ivanova N."/>
            <person name="Copeland A."/>
            <person name="Lucas S."/>
            <person name="Del Rio T.G."/>
            <person name="Chen F."/>
            <person name="Tice H."/>
            <person name="Pitluck S."/>
            <person name="Cheng J.F."/>
            <person name="Sims D."/>
            <person name="Meincke L."/>
            <person name="Bruce D."/>
            <person name="Goodwin L."/>
            <person name="Brettin T."/>
            <person name="Han C."/>
            <person name="Detter J.C."/>
            <person name="Ovchinikova G."/>
            <person name="Pati A."/>
            <person name="Mavromatis K."/>
            <person name="Mikhailova N."/>
            <person name="Chen A."/>
            <person name="Palaniappan K."/>
            <person name="Land M."/>
            <person name="Hauser L."/>
            <person name="Chang Y.J."/>
            <person name="Jeffries C.D."/>
            <person name="Rohde M."/>
            <person name="Sproer C."/>
            <person name="Goker M."/>
            <person name="Bristow J."/>
            <person name="Eisen J.A."/>
            <person name="Markowitz V."/>
            <person name="Hugenholtz P."/>
            <person name="Kyrpides N.C."/>
            <person name="Klenk H.P."/>
            <person name="Chain P."/>
        </authorList>
    </citation>
    <scope>NUCLEOTIDE SEQUENCE [LARGE SCALE GENOMIC DNA]</scope>
    <source>
        <strain evidence="3">ATCC 14647 / DSM 12112 / NCTC 10651 / 9901</strain>
    </source>
</reference>